<evidence type="ECO:0000313" key="2">
    <source>
        <dbReference type="EMBL" id="KAK5627127.1"/>
    </source>
</evidence>
<comment type="caution">
    <text evidence="2">The sequence shown here is derived from an EMBL/GenBank/DDBJ whole genome shotgun (WGS) entry which is preliminary data.</text>
</comment>
<proteinExistence type="predicted"/>
<organism evidence="2 3">
    <name type="scientific">Xylaria bambusicola</name>
    <dbReference type="NCBI Taxonomy" id="326684"/>
    <lineage>
        <taxon>Eukaryota</taxon>
        <taxon>Fungi</taxon>
        <taxon>Dikarya</taxon>
        <taxon>Ascomycota</taxon>
        <taxon>Pezizomycotina</taxon>
        <taxon>Sordariomycetes</taxon>
        <taxon>Xylariomycetidae</taxon>
        <taxon>Xylariales</taxon>
        <taxon>Xylariaceae</taxon>
        <taxon>Xylaria</taxon>
    </lineage>
</organism>
<feature type="signal peptide" evidence="1">
    <location>
        <begin position="1"/>
        <end position="16"/>
    </location>
</feature>
<dbReference type="EMBL" id="JAWHQM010000005">
    <property type="protein sequence ID" value="KAK5627127.1"/>
    <property type="molecule type" value="Genomic_DNA"/>
</dbReference>
<keyword evidence="3" id="KW-1185">Reference proteome</keyword>
<protein>
    <submittedName>
        <fullName evidence="2">Uncharacterized protein</fullName>
    </submittedName>
</protein>
<evidence type="ECO:0000256" key="1">
    <source>
        <dbReference type="SAM" id="SignalP"/>
    </source>
</evidence>
<accession>A0AAN7Z2U6</accession>
<evidence type="ECO:0000313" key="3">
    <source>
        <dbReference type="Proteomes" id="UP001305414"/>
    </source>
</evidence>
<gene>
    <name evidence="2" type="ORF">RRF57_002842</name>
</gene>
<reference evidence="2 3" key="1">
    <citation type="submission" date="2023-10" db="EMBL/GenBank/DDBJ databases">
        <title>Draft genome sequence of Xylaria bambusicola isolate GMP-LS, the root and basal stem rot pathogen of sugarcane in Indonesia.</title>
        <authorList>
            <person name="Selvaraj P."/>
            <person name="Muralishankar V."/>
            <person name="Muruganantham S."/>
            <person name="Sp S."/>
            <person name="Haryani S."/>
            <person name="Lau K.J.X."/>
            <person name="Naqvi N.I."/>
        </authorList>
    </citation>
    <scope>NUCLEOTIDE SEQUENCE [LARGE SCALE GENOMIC DNA]</scope>
    <source>
        <strain evidence="2">GMP-LS</strain>
    </source>
</reference>
<keyword evidence="1" id="KW-0732">Signal</keyword>
<dbReference type="AlphaFoldDB" id="A0AAN7Z2U6"/>
<dbReference type="Proteomes" id="UP001305414">
    <property type="component" value="Unassembled WGS sequence"/>
</dbReference>
<name>A0AAN7Z2U6_9PEZI</name>
<feature type="chain" id="PRO_5043050134" evidence="1">
    <location>
        <begin position="17"/>
        <end position="89"/>
    </location>
</feature>
<sequence>MVVCFILAATGGFVVGAFFHSNHDSHGDEKEKGATAPRIPAPQIIGEFVFSSPFSQEPPQDDGAGEISEPIWDALIPSESQYTILHEKW</sequence>